<dbReference type="Pfam" id="PF02620">
    <property type="entry name" value="YceD"/>
    <property type="match status" value="1"/>
</dbReference>
<dbReference type="STRING" id="1848.SAMN05443637_11592"/>
<evidence type="ECO:0000313" key="1">
    <source>
        <dbReference type="EMBL" id="SHK96857.1"/>
    </source>
</evidence>
<dbReference type="InterPro" id="IPR003772">
    <property type="entry name" value="YceD"/>
</dbReference>
<dbReference type="Proteomes" id="UP000184363">
    <property type="component" value="Unassembled WGS sequence"/>
</dbReference>
<gene>
    <name evidence="1" type="ORF">SAMN05443637_11592</name>
</gene>
<dbReference type="EMBL" id="FRAP01000015">
    <property type="protein sequence ID" value="SHK96857.1"/>
    <property type="molecule type" value="Genomic_DNA"/>
</dbReference>
<organism evidence="1 2">
    <name type="scientific">Pseudonocardia thermophila</name>
    <dbReference type="NCBI Taxonomy" id="1848"/>
    <lineage>
        <taxon>Bacteria</taxon>
        <taxon>Bacillati</taxon>
        <taxon>Actinomycetota</taxon>
        <taxon>Actinomycetes</taxon>
        <taxon>Pseudonocardiales</taxon>
        <taxon>Pseudonocardiaceae</taxon>
        <taxon>Pseudonocardia</taxon>
    </lineage>
</organism>
<dbReference type="AlphaFoldDB" id="A0A1M6WSY6"/>
<protein>
    <recommendedName>
        <fullName evidence="3">Metal-binding protein</fullName>
    </recommendedName>
</protein>
<dbReference type="PANTHER" id="PTHR34374:SF1">
    <property type="entry name" value="LARGE RIBOSOMAL RNA SUBUNIT ACCUMULATION PROTEIN YCED HOMOLOG 1, CHLOROPLASTIC"/>
    <property type="match status" value="1"/>
</dbReference>
<dbReference type="PANTHER" id="PTHR34374">
    <property type="entry name" value="LARGE RIBOSOMAL RNA SUBUNIT ACCUMULATION PROTEIN YCED HOMOLOG 1, CHLOROPLASTIC"/>
    <property type="match status" value="1"/>
</dbReference>
<evidence type="ECO:0000313" key="2">
    <source>
        <dbReference type="Proteomes" id="UP000184363"/>
    </source>
</evidence>
<proteinExistence type="predicted"/>
<dbReference type="OrthoDB" id="9790372at2"/>
<keyword evidence="2" id="KW-1185">Reference proteome</keyword>
<accession>A0A1M6WSY6</accession>
<sequence>MSTHHPVADRSDPASPWVFGTRELGRRAGASRTYERTIPAPDPRFGLETIGVPVGSPVQLSVRLEAVTEGVYVSGTAHARLEGECARCLDPVFDETTVVLGELFAYPESVTDETTDADELPRVVDDTVDLEQTVRDAMVTELPLAPLCRPDCRGLCAGCGEKWVDLEPGHGHETLDPRWAALKDRLHAD</sequence>
<name>A0A1M6WSY6_PSETH</name>
<evidence type="ECO:0008006" key="3">
    <source>
        <dbReference type="Google" id="ProtNLM"/>
    </source>
</evidence>
<dbReference type="RefSeq" id="WP_073458555.1">
    <property type="nucleotide sequence ID" value="NZ_CALGVN010000033.1"/>
</dbReference>
<reference evidence="1 2" key="1">
    <citation type="submission" date="2016-11" db="EMBL/GenBank/DDBJ databases">
        <authorList>
            <person name="Jaros S."/>
            <person name="Januszkiewicz K."/>
            <person name="Wedrychowicz H."/>
        </authorList>
    </citation>
    <scope>NUCLEOTIDE SEQUENCE [LARGE SCALE GENOMIC DNA]</scope>
    <source>
        <strain evidence="1 2">DSM 43832</strain>
    </source>
</reference>